<reference evidence="2 3" key="1">
    <citation type="submission" date="2018-11" db="EMBL/GenBank/DDBJ databases">
        <authorList>
            <consortium name="Pathogen Informatics"/>
        </authorList>
    </citation>
    <scope>NUCLEOTIDE SEQUENCE [LARGE SCALE GENOMIC DNA]</scope>
</reference>
<dbReference type="AlphaFoldDB" id="A0A3P7LPD2"/>
<evidence type="ECO:0000313" key="3">
    <source>
        <dbReference type="Proteomes" id="UP000281553"/>
    </source>
</evidence>
<dbReference type="OrthoDB" id="6258727at2759"/>
<feature type="coiled-coil region" evidence="1">
    <location>
        <begin position="93"/>
        <end position="120"/>
    </location>
</feature>
<gene>
    <name evidence="2" type="ORF">DILT_LOCUS13234</name>
</gene>
<feature type="coiled-coil region" evidence="1">
    <location>
        <begin position="5"/>
        <end position="57"/>
    </location>
</feature>
<proteinExistence type="predicted"/>
<evidence type="ECO:0000313" key="2">
    <source>
        <dbReference type="EMBL" id="VDN18654.1"/>
    </source>
</evidence>
<keyword evidence="1" id="KW-0175">Coiled coil</keyword>
<feature type="coiled-coil region" evidence="1">
    <location>
        <begin position="153"/>
        <end position="187"/>
    </location>
</feature>
<dbReference type="Proteomes" id="UP000281553">
    <property type="component" value="Unassembled WGS sequence"/>
</dbReference>
<organism evidence="2 3">
    <name type="scientific">Dibothriocephalus latus</name>
    <name type="common">Fish tapeworm</name>
    <name type="synonym">Diphyllobothrium latum</name>
    <dbReference type="NCBI Taxonomy" id="60516"/>
    <lineage>
        <taxon>Eukaryota</taxon>
        <taxon>Metazoa</taxon>
        <taxon>Spiralia</taxon>
        <taxon>Lophotrochozoa</taxon>
        <taxon>Platyhelminthes</taxon>
        <taxon>Cestoda</taxon>
        <taxon>Eucestoda</taxon>
        <taxon>Diphyllobothriidea</taxon>
        <taxon>Diphyllobothriidae</taxon>
        <taxon>Dibothriocephalus</taxon>
    </lineage>
</organism>
<dbReference type="EMBL" id="UYRU01069395">
    <property type="protein sequence ID" value="VDN18654.1"/>
    <property type="molecule type" value="Genomic_DNA"/>
</dbReference>
<keyword evidence="3" id="KW-1185">Reference proteome</keyword>
<name>A0A3P7LPD2_DIBLA</name>
<sequence length="224" mass="25595">MSNFLYRLRDEVVSLEERKNSLELQVISDPDKLPELVENLLNTVNDSERRITELFANRIQITQSITKYRKVTCMLDEDMDGDVTAFFNAIEKTADLQSELEVLKKTLADLTEDQKNESKLLTELTDAVNLLESSFVSQKFHLSNHDEHATTMKTKLTADLDKIRAEASRAQSNLSKLEALLKNTKALYDEGVSKSKVCPGFLSFPLLLLPLLLLNRQFIVWLYP</sequence>
<evidence type="ECO:0000256" key="1">
    <source>
        <dbReference type="SAM" id="Coils"/>
    </source>
</evidence>
<protein>
    <submittedName>
        <fullName evidence="2">Uncharacterized protein</fullName>
    </submittedName>
</protein>
<accession>A0A3P7LPD2</accession>